<dbReference type="Pfam" id="PF26340">
    <property type="entry name" value="DNA-SBD_ScoMcrA"/>
    <property type="match status" value="1"/>
</dbReference>
<dbReference type="Proteomes" id="UP001484239">
    <property type="component" value="Unassembled WGS sequence"/>
</dbReference>
<evidence type="ECO:0000313" key="4">
    <source>
        <dbReference type="Proteomes" id="UP001484239"/>
    </source>
</evidence>
<dbReference type="Pfam" id="PF13391">
    <property type="entry name" value="HNH_2"/>
    <property type="match status" value="1"/>
</dbReference>
<accession>A0ABU9EDC0</accession>
<keyword evidence="3" id="KW-0378">Hydrolase</keyword>
<keyword evidence="3" id="KW-0540">Nuclease</keyword>
<dbReference type="InterPro" id="IPR058813">
    <property type="entry name" value="DNA-SBD_ScoMcrA"/>
</dbReference>
<keyword evidence="3" id="KW-0255">Endonuclease</keyword>
<reference evidence="3 4" key="1">
    <citation type="submission" date="2024-02" db="EMBL/GenBank/DDBJ databases">
        <title>A novel Gemmatimonadota bacterium.</title>
        <authorList>
            <person name="Du Z.-J."/>
            <person name="Ye Y.-Q."/>
        </authorList>
    </citation>
    <scope>NUCLEOTIDE SEQUENCE [LARGE SCALE GENOMIC DNA]</scope>
    <source>
        <strain evidence="3 4">DH-20</strain>
    </source>
</reference>
<organism evidence="3 4">
    <name type="scientific">Gaopeijia maritima</name>
    <dbReference type="NCBI Taxonomy" id="3119007"/>
    <lineage>
        <taxon>Bacteria</taxon>
        <taxon>Pseudomonadati</taxon>
        <taxon>Gemmatimonadota</taxon>
        <taxon>Longimicrobiia</taxon>
        <taxon>Gaopeijiales</taxon>
        <taxon>Gaopeijiaceae</taxon>
        <taxon>Gaopeijia</taxon>
    </lineage>
</organism>
<dbReference type="InterPro" id="IPR003615">
    <property type="entry name" value="HNH_nuc"/>
</dbReference>
<evidence type="ECO:0000259" key="2">
    <source>
        <dbReference type="Pfam" id="PF26340"/>
    </source>
</evidence>
<protein>
    <submittedName>
        <fullName evidence="3">HNH endonuclease</fullName>
    </submittedName>
</protein>
<dbReference type="InterPro" id="IPR011396">
    <property type="entry name" value="PT_DNA_restrict"/>
</dbReference>
<dbReference type="GO" id="GO:0004519">
    <property type="term" value="F:endonuclease activity"/>
    <property type="evidence" value="ECO:0007669"/>
    <property type="project" value="UniProtKB-KW"/>
</dbReference>
<proteinExistence type="predicted"/>
<dbReference type="NCBIfam" id="NF045808">
    <property type="entry name" value="PT-DNA_restrict"/>
    <property type="match status" value="1"/>
</dbReference>
<evidence type="ECO:0000259" key="1">
    <source>
        <dbReference type="Pfam" id="PF13391"/>
    </source>
</evidence>
<comment type="caution">
    <text evidence="3">The sequence shown here is derived from an EMBL/GenBank/DDBJ whole genome shotgun (WGS) entry which is preliminary data.</text>
</comment>
<evidence type="ECO:0000313" key="3">
    <source>
        <dbReference type="EMBL" id="MEK9502737.1"/>
    </source>
</evidence>
<feature type="domain" description="ScoMcrA-like DNA sulfur-binding" evidence="2">
    <location>
        <begin position="2"/>
        <end position="105"/>
    </location>
</feature>
<feature type="domain" description="HNH nuclease" evidence="1">
    <location>
        <begin position="130"/>
        <end position="183"/>
    </location>
</feature>
<keyword evidence="4" id="KW-1185">Reference proteome</keyword>
<gene>
    <name evidence="3" type="ORF">WI372_17205</name>
</gene>
<name>A0ABU9EDC0_9BACT</name>
<sequence length="239" mass="26687">MRPLLEEFGPPRRSYHSEYPFWYLQNDGLWEVTGVSAARVREGKTSQPTKTELVRVGAEGGLTLPAWRLLKEDSGLVREVAETLLEVHFAETMHDDLLHAVGLERVEIVTRRRRDPRFRDAVLIAYGYRCAFCGFDARLQHAPVGIEAAHIRWHQARGPDVVPNGLSLCALHHKLFDRGALTLAASGHIAVSPLVNGGSATDRWVVDLDGGEAEVPRSSAHHPDPAFLAWHRREVFRAG</sequence>
<dbReference type="EMBL" id="JBBHLI010000014">
    <property type="protein sequence ID" value="MEK9502737.1"/>
    <property type="molecule type" value="Genomic_DNA"/>
</dbReference>